<comment type="caution">
    <text evidence="1">The sequence shown here is derived from an EMBL/GenBank/DDBJ whole genome shotgun (WGS) entry which is preliminary data.</text>
</comment>
<dbReference type="Gene3D" id="3.40.120.10">
    <property type="entry name" value="Alpha-D-Glucose-1,6-Bisphosphate, subunit A, domain 3"/>
    <property type="match status" value="1"/>
</dbReference>
<organism evidence="1">
    <name type="scientific">gut metagenome</name>
    <dbReference type="NCBI Taxonomy" id="749906"/>
    <lineage>
        <taxon>unclassified sequences</taxon>
        <taxon>metagenomes</taxon>
        <taxon>organismal metagenomes</taxon>
    </lineage>
</organism>
<accession>J9CKL7</accession>
<name>J9CKL7_9ZZZZ</name>
<gene>
    <name evidence="1" type="ORF">EVA_11296</name>
</gene>
<reference evidence="1" key="1">
    <citation type="journal article" date="2012" name="PLoS ONE">
        <title>Gene sets for utilization of primary and secondary nutrition supplies in the distal gut of endangered iberian lynx.</title>
        <authorList>
            <person name="Alcaide M."/>
            <person name="Messina E."/>
            <person name="Richter M."/>
            <person name="Bargiela R."/>
            <person name="Peplies J."/>
            <person name="Huws S.A."/>
            <person name="Newbold C.J."/>
            <person name="Golyshin P.N."/>
            <person name="Simon M.A."/>
            <person name="Lopez G."/>
            <person name="Yakimov M.M."/>
            <person name="Ferrer M."/>
        </authorList>
    </citation>
    <scope>NUCLEOTIDE SEQUENCE</scope>
</reference>
<feature type="non-terminal residue" evidence="1">
    <location>
        <position position="50"/>
    </location>
</feature>
<dbReference type="AlphaFoldDB" id="J9CKL7"/>
<sequence>MPDALAEDWGFELRRVLTGFKFIGGQIDLLTQAGQGDRYLIGFEESYGYL</sequence>
<protein>
    <submittedName>
        <fullName evidence="1">Phosphoglucomutase</fullName>
    </submittedName>
</protein>
<dbReference type="EMBL" id="AMCI01003313">
    <property type="protein sequence ID" value="EJX00596.1"/>
    <property type="molecule type" value="Genomic_DNA"/>
</dbReference>
<evidence type="ECO:0000313" key="1">
    <source>
        <dbReference type="EMBL" id="EJX00596.1"/>
    </source>
</evidence>
<dbReference type="SUPFAM" id="SSF53738">
    <property type="entry name" value="Phosphoglucomutase, first 3 domains"/>
    <property type="match status" value="1"/>
</dbReference>
<proteinExistence type="predicted"/>
<dbReference type="InterPro" id="IPR016055">
    <property type="entry name" value="A-D-PHexomutase_a/b/a-I/II/III"/>
</dbReference>
<dbReference type="GO" id="GO:0005975">
    <property type="term" value="P:carbohydrate metabolic process"/>
    <property type="evidence" value="ECO:0007669"/>
    <property type="project" value="InterPro"/>
</dbReference>
<dbReference type="GO" id="GO:0016868">
    <property type="term" value="F:intramolecular phosphotransferase activity"/>
    <property type="evidence" value="ECO:0007669"/>
    <property type="project" value="InterPro"/>
</dbReference>